<protein>
    <submittedName>
        <fullName evidence="2">Uncharacterized protein</fullName>
    </submittedName>
</protein>
<keyword evidence="3" id="KW-1185">Reference proteome</keyword>
<reference evidence="3" key="2">
    <citation type="submission" date="2015-01" db="EMBL/GenBank/DDBJ databases">
        <title>Evolutionary Origins and Diversification of the Mycorrhizal Mutualists.</title>
        <authorList>
            <consortium name="DOE Joint Genome Institute"/>
            <consortium name="Mycorrhizal Genomics Consortium"/>
            <person name="Kohler A."/>
            <person name="Kuo A."/>
            <person name="Nagy L.G."/>
            <person name="Floudas D."/>
            <person name="Copeland A."/>
            <person name="Barry K.W."/>
            <person name="Cichocki N."/>
            <person name="Veneault-Fourrey C."/>
            <person name="LaButti K."/>
            <person name="Lindquist E.A."/>
            <person name="Lipzen A."/>
            <person name="Lundell T."/>
            <person name="Morin E."/>
            <person name="Murat C."/>
            <person name="Riley R."/>
            <person name="Ohm R."/>
            <person name="Sun H."/>
            <person name="Tunlid A."/>
            <person name="Henrissat B."/>
            <person name="Grigoriev I.V."/>
            <person name="Hibbett D.S."/>
            <person name="Martin F."/>
        </authorList>
    </citation>
    <scope>NUCLEOTIDE SEQUENCE [LARGE SCALE GENOMIC DNA]</scope>
    <source>
        <strain evidence="3">LaAM-08-1</strain>
    </source>
</reference>
<organism evidence="2 3">
    <name type="scientific">Laccaria amethystina LaAM-08-1</name>
    <dbReference type="NCBI Taxonomy" id="1095629"/>
    <lineage>
        <taxon>Eukaryota</taxon>
        <taxon>Fungi</taxon>
        <taxon>Dikarya</taxon>
        <taxon>Basidiomycota</taxon>
        <taxon>Agaricomycotina</taxon>
        <taxon>Agaricomycetes</taxon>
        <taxon>Agaricomycetidae</taxon>
        <taxon>Agaricales</taxon>
        <taxon>Agaricineae</taxon>
        <taxon>Hydnangiaceae</taxon>
        <taxon>Laccaria</taxon>
    </lineage>
</organism>
<name>A0A0C9X5Q3_9AGAR</name>
<feature type="region of interest" description="Disordered" evidence="1">
    <location>
        <begin position="1"/>
        <end position="36"/>
    </location>
</feature>
<dbReference type="AlphaFoldDB" id="A0A0C9X5Q3"/>
<evidence type="ECO:0000313" key="2">
    <source>
        <dbReference type="EMBL" id="KIJ96623.1"/>
    </source>
</evidence>
<evidence type="ECO:0000256" key="1">
    <source>
        <dbReference type="SAM" id="MobiDB-lite"/>
    </source>
</evidence>
<dbReference type="Proteomes" id="UP000054477">
    <property type="component" value="Unassembled WGS sequence"/>
</dbReference>
<dbReference type="OrthoDB" id="2974017at2759"/>
<accession>A0A0C9X5Q3</accession>
<dbReference type="EMBL" id="KN838715">
    <property type="protein sequence ID" value="KIJ96623.1"/>
    <property type="molecule type" value="Genomic_DNA"/>
</dbReference>
<evidence type="ECO:0000313" key="3">
    <source>
        <dbReference type="Proteomes" id="UP000054477"/>
    </source>
</evidence>
<feature type="compositionally biased region" description="Polar residues" evidence="1">
    <location>
        <begin position="1"/>
        <end position="22"/>
    </location>
</feature>
<gene>
    <name evidence="2" type="ORF">K443DRAFT_106943</name>
</gene>
<proteinExistence type="predicted"/>
<dbReference type="HOGENOM" id="CLU_033651_1_0_1"/>
<sequence length="287" mass="31541">MLSFKSEPQSPSVAGPNSSSGLYSLDGRAGGPSGVEQPCEATLPRYLYYRLYTKGGDLKSNNPIYSNDPFTSRILPKSLTPPQTVLSLKNHLGKIEGFSGSSAILFDSLSSNAALEELTLLKLWGHLGVSSREPVVLVIPRMKRRPGVPVGPYAPNELIENPNPMETRYIYYRVYDEEGEVISKAPFDESDTFLGRIDTLSVPPPRIVASLKARIMKVEGIAYPDVQLFENTDAEALMKDADHTPFFVETFPGCVEDDPLAVVCGRKTPRSTSTMTQSIRAKCEFSE</sequence>
<reference evidence="2 3" key="1">
    <citation type="submission" date="2014-04" db="EMBL/GenBank/DDBJ databases">
        <authorList>
            <consortium name="DOE Joint Genome Institute"/>
            <person name="Kuo A."/>
            <person name="Kohler A."/>
            <person name="Nagy L.G."/>
            <person name="Floudas D."/>
            <person name="Copeland A."/>
            <person name="Barry K.W."/>
            <person name="Cichocki N."/>
            <person name="Veneault-Fourrey C."/>
            <person name="LaButti K."/>
            <person name="Lindquist E.A."/>
            <person name="Lipzen A."/>
            <person name="Lundell T."/>
            <person name="Morin E."/>
            <person name="Murat C."/>
            <person name="Sun H."/>
            <person name="Tunlid A."/>
            <person name="Henrissat B."/>
            <person name="Grigoriev I.V."/>
            <person name="Hibbett D.S."/>
            <person name="Martin F."/>
            <person name="Nordberg H.P."/>
            <person name="Cantor M.N."/>
            <person name="Hua S.X."/>
        </authorList>
    </citation>
    <scope>NUCLEOTIDE SEQUENCE [LARGE SCALE GENOMIC DNA]</scope>
    <source>
        <strain evidence="2 3">LaAM-08-1</strain>
    </source>
</reference>